<dbReference type="GO" id="GO:0110154">
    <property type="term" value="P:RNA decapping"/>
    <property type="evidence" value="ECO:0007669"/>
    <property type="project" value="TreeGrafter"/>
</dbReference>
<sequence>MGSSTGRVIAIGDVHGCIHALDAVLEAMRPTASDELVFLGDMIDNGRESKDVLERILKLRQQCRVVLIEGNHEEMMLRARESEADFNYWMHCGGAAMLSSYNFPGKLKDVPESHWELIESCLPYYETDEYIFTHANYLPELPMSEQPPHELRWTLFDPPEQEPHASGKPITVGHTEQRDGEVVDLGFATCIDTACWRYGWLTALDRTSGEIWQASKWGVLREPGEETHREKLGELIGTRAV</sequence>
<dbReference type="InterPro" id="IPR004843">
    <property type="entry name" value="Calcineurin-like_PHP"/>
</dbReference>
<dbReference type="Gene3D" id="3.60.21.10">
    <property type="match status" value="1"/>
</dbReference>
<dbReference type="EMBL" id="CP036339">
    <property type="protein sequence ID" value="QDT71261.1"/>
    <property type="molecule type" value="Genomic_DNA"/>
</dbReference>
<dbReference type="Proteomes" id="UP000317909">
    <property type="component" value="Chromosome"/>
</dbReference>
<dbReference type="InterPro" id="IPR029052">
    <property type="entry name" value="Metallo-depent_PP-like"/>
</dbReference>
<dbReference type="PANTHER" id="PTHR42850:SF4">
    <property type="entry name" value="ZINC-DEPENDENT ENDOPOLYPHOSPHATASE"/>
    <property type="match status" value="1"/>
</dbReference>
<dbReference type="Pfam" id="PF00149">
    <property type="entry name" value="Metallophos"/>
    <property type="match status" value="1"/>
</dbReference>
<keyword evidence="3" id="KW-1185">Reference proteome</keyword>
<dbReference type="InterPro" id="IPR050126">
    <property type="entry name" value="Ap4A_hydrolase"/>
</dbReference>
<evidence type="ECO:0000259" key="1">
    <source>
        <dbReference type="Pfam" id="PF00149"/>
    </source>
</evidence>
<evidence type="ECO:0000313" key="2">
    <source>
        <dbReference type="EMBL" id="QDT71261.1"/>
    </source>
</evidence>
<organism evidence="2 3">
    <name type="scientific">Lacipirellula limnantheis</name>
    <dbReference type="NCBI Taxonomy" id="2528024"/>
    <lineage>
        <taxon>Bacteria</taxon>
        <taxon>Pseudomonadati</taxon>
        <taxon>Planctomycetota</taxon>
        <taxon>Planctomycetia</taxon>
        <taxon>Pirellulales</taxon>
        <taxon>Lacipirellulaceae</taxon>
        <taxon>Lacipirellula</taxon>
    </lineage>
</organism>
<keyword evidence="2" id="KW-0378">Hydrolase</keyword>
<gene>
    <name evidence="2" type="primary">pphA_1</name>
    <name evidence="2" type="ORF">I41_04170</name>
</gene>
<evidence type="ECO:0000313" key="3">
    <source>
        <dbReference type="Proteomes" id="UP000317909"/>
    </source>
</evidence>
<proteinExistence type="predicted"/>
<dbReference type="CDD" id="cd00144">
    <property type="entry name" value="MPP_PPP_family"/>
    <property type="match status" value="1"/>
</dbReference>
<dbReference type="RefSeq" id="WP_145430408.1">
    <property type="nucleotide sequence ID" value="NZ_CP036339.1"/>
</dbReference>
<dbReference type="EC" id="3.1.3.16" evidence="2"/>
<dbReference type="GO" id="GO:0008803">
    <property type="term" value="F:bis(5'-nucleosyl)-tetraphosphatase (symmetrical) activity"/>
    <property type="evidence" value="ECO:0007669"/>
    <property type="project" value="TreeGrafter"/>
</dbReference>
<dbReference type="SUPFAM" id="SSF56300">
    <property type="entry name" value="Metallo-dependent phosphatases"/>
    <property type="match status" value="1"/>
</dbReference>
<feature type="domain" description="Calcineurin-like phosphoesterase" evidence="1">
    <location>
        <begin position="7"/>
        <end position="93"/>
    </location>
</feature>
<dbReference type="AlphaFoldDB" id="A0A517TSB4"/>
<dbReference type="PANTHER" id="PTHR42850">
    <property type="entry name" value="METALLOPHOSPHOESTERASE"/>
    <property type="match status" value="1"/>
</dbReference>
<dbReference type="GO" id="GO:0005737">
    <property type="term" value="C:cytoplasm"/>
    <property type="evidence" value="ECO:0007669"/>
    <property type="project" value="TreeGrafter"/>
</dbReference>
<protein>
    <submittedName>
        <fullName evidence="2">Serine/threonine-protein phosphatase 1</fullName>
        <ecNumber evidence="2">3.1.3.16</ecNumber>
    </submittedName>
</protein>
<dbReference type="KEGG" id="llh:I41_04170"/>
<accession>A0A517TSB4</accession>
<dbReference type="OrthoDB" id="384253at2"/>
<dbReference type="GO" id="GO:0004722">
    <property type="term" value="F:protein serine/threonine phosphatase activity"/>
    <property type="evidence" value="ECO:0007669"/>
    <property type="project" value="UniProtKB-EC"/>
</dbReference>
<reference evidence="2 3" key="1">
    <citation type="submission" date="2019-02" db="EMBL/GenBank/DDBJ databases">
        <title>Deep-cultivation of Planctomycetes and their phenomic and genomic characterization uncovers novel biology.</title>
        <authorList>
            <person name="Wiegand S."/>
            <person name="Jogler M."/>
            <person name="Boedeker C."/>
            <person name="Pinto D."/>
            <person name="Vollmers J."/>
            <person name="Rivas-Marin E."/>
            <person name="Kohn T."/>
            <person name="Peeters S.H."/>
            <person name="Heuer A."/>
            <person name="Rast P."/>
            <person name="Oberbeckmann S."/>
            <person name="Bunk B."/>
            <person name="Jeske O."/>
            <person name="Meyerdierks A."/>
            <person name="Storesund J.E."/>
            <person name="Kallscheuer N."/>
            <person name="Luecker S."/>
            <person name="Lage O.M."/>
            <person name="Pohl T."/>
            <person name="Merkel B.J."/>
            <person name="Hornburger P."/>
            <person name="Mueller R.-W."/>
            <person name="Bruemmer F."/>
            <person name="Labrenz M."/>
            <person name="Spormann A.M."/>
            <person name="Op den Camp H."/>
            <person name="Overmann J."/>
            <person name="Amann R."/>
            <person name="Jetten M.S.M."/>
            <person name="Mascher T."/>
            <person name="Medema M.H."/>
            <person name="Devos D.P."/>
            <person name="Kaster A.-K."/>
            <person name="Ovreas L."/>
            <person name="Rohde M."/>
            <person name="Galperin M.Y."/>
            <person name="Jogler C."/>
        </authorList>
    </citation>
    <scope>NUCLEOTIDE SEQUENCE [LARGE SCALE GENOMIC DNA]</scope>
    <source>
        <strain evidence="2 3">I41</strain>
    </source>
</reference>
<name>A0A517TSB4_9BACT</name>